<gene>
    <name evidence="1" type="ORF">CH367_05930</name>
</gene>
<keyword evidence="2" id="KW-1185">Reference proteome</keyword>
<sequence>METILGSFRVFVHFGFRLSRKVWELPHSPEIFFVEPGFPLQKREEFSDRPENKSILTQIRQLEKNFST</sequence>
<name>A0ABX4NM77_9LEPT</name>
<comment type="caution">
    <text evidence="1">The sequence shown here is derived from an EMBL/GenBank/DDBJ whole genome shotgun (WGS) entry which is preliminary data.</text>
</comment>
<proteinExistence type="predicted"/>
<dbReference type="Proteomes" id="UP000231879">
    <property type="component" value="Unassembled WGS sequence"/>
</dbReference>
<accession>A0ABX4NM77</accession>
<reference evidence="1 2" key="1">
    <citation type="submission" date="2017-07" db="EMBL/GenBank/DDBJ databases">
        <title>Leptospira spp. isolated from tropical soils.</title>
        <authorList>
            <person name="Thibeaux R."/>
            <person name="Iraola G."/>
            <person name="Ferres I."/>
            <person name="Bierque E."/>
            <person name="Girault D."/>
            <person name="Soupe-Gilbert M.-E."/>
            <person name="Picardeau M."/>
            <person name="Goarant C."/>
        </authorList>
    </citation>
    <scope>NUCLEOTIDE SEQUENCE [LARGE SCALE GENOMIC DNA]</scope>
    <source>
        <strain evidence="1 2">FH4-C-A1</strain>
    </source>
</reference>
<organism evidence="1 2">
    <name type="scientific">Leptospira barantonii</name>
    <dbReference type="NCBI Taxonomy" id="2023184"/>
    <lineage>
        <taxon>Bacteria</taxon>
        <taxon>Pseudomonadati</taxon>
        <taxon>Spirochaetota</taxon>
        <taxon>Spirochaetia</taxon>
        <taxon>Leptospirales</taxon>
        <taxon>Leptospiraceae</taxon>
        <taxon>Leptospira</taxon>
    </lineage>
</organism>
<dbReference type="EMBL" id="NPDS01000002">
    <property type="protein sequence ID" value="PJZ57931.1"/>
    <property type="molecule type" value="Genomic_DNA"/>
</dbReference>
<evidence type="ECO:0000313" key="2">
    <source>
        <dbReference type="Proteomes" id="UP000231879"/>
    </source>
</evidence>
<evidence type="ECO:0000313" key="1">
    <source>
        <dbReference type="EMBL" id="PJZ57931.1"/>
    </source>
</evidence>
<protein>
    <submittedName>
        <fullName evidence="1">Uncharacterized protein</fullName>
    </submittedName>
</protein>